<gene>
    <name evidence="3" type="ORF">H9626_00630</name>
</gene>
<name>A0ABR8V7I1_9BACT</name>
<protein>
    <submittedName>
        <fullName evidence="3">Phosphatase PAP2 family protein</fullName>
    </submittedName>
</protein>
<evidence type="ECO:0000259" key="2">
    <source>
        <dbReference type="SMART" id="SM00014"/>
    </source>
</evidence>
<evidence type="ECO:0000313" key="3">
    <source>
        <dbReference type="EMBL" id="MBD8000734.1"/>
    </source>
</evidence>
<dbReference type="Proteomes" id="UP000616346">
    <property type="component" value="Unassembled WGS sequence"/>
</dbReference>
<dbReference type="SMART" id="SM00014">
    <property type="entry name" value="acidPPc"/>
    <property type="match status" value="1"/>
</dbReference>
<dbReference type="Pfam" id="PF01569">
    <property type="entry name" value="PAP2"/>
    <property type="match status" value="1"/>
</dbReference>
<evidence type="ECO:0000256" key="1">
    <source>
        <dbReference type="SAM" id="SignalP"/>
    </source>
</evidence>
<reference evidence="3 4" key="1">
    <citation type="submission" date="2020-08" db="EMBL/GenBank/DDBJ databases">
        <title>A Genomic Blueprint of the Chicken Gut Microbiome.</title>
        <authorList>
            <person name="Gilroy R."/>
            <person name="Ravi A."/>
            <person name="Getino M."/>
            <person name="Pursley I."/>
            <person name="Horton D.L."/>
            <person name="Alikhan N.-F."/>
            <person name="Baker D."/>
            <person name="Gharbi K."/>
            <person name="Hall N."/>
            <person name="Watson M."/>
            <person name="Adriaenssens E.M."/>
            <person name="Foster-Nyarko E."/>
            <person name="Jarju S."/>
            <person name="Secka A."/>
            <person name="Antonio M."/>
            <person name="Oren A."/>
            <person name="Chaudhuri R."/>
            <person name="La Ragione R.M."/>
            <person name="Hildebrand F."/>
            <person name="Pallen M.J."/>
        </authorList>
    </citation>
    <scope>NUCLEOTIDE SEQUENCE [LARGE SCALE GENOMIC DNA]</scope>
    <source>
        <strain evidence="3 4">Sa1YUN3</strain>
    </source>
</reference>
<dbReference type="InterPro" id="IPR000326">
    <property type="entry name" value="PAP2/HPO"/>
</dbReference>
<sequence length="185" mass="20140">MKSIICFLTALCLAVSIQAQEIAVTGSRKAVRTSGDVGAILLPVAGLTAILINKDWEGLKQGVFAGATTLGVTYALKYIVKKDRPDHSDNHSFPSMHTSVSFTAAAFIQRRYGWKWGLPAYVLSTYVGWSRVYGKKHDWWDVAAGAAIGAGSSYIFTRPFAKKHELTISPVAGDGHYGFYASMKF</sequence>
<dbReference type="Gene3D" id="1.20.144.10">
    <property type="entry name" value="Phosphatidic acid phosphatase type 2/haloperoxidase"/>
    <property type="match status" value="1"/>
</dbReference>
<dbReference type="PANTHER" id="PTHR14969:SF13">
    <property type="entry name" value="AT30094P"/>
    <property type="match status" value="1"/>
</dbReference>
<keyword evidence="1" id="KW-0732">Signal</keyword>
<dbReference type="InterPro" id="IPR036938">
    <property type="entry name" value="PAP2/HPO_sf"/>
</dbReference>
<evidence type="ECO:0000313" key="4">
    <source>
        <dbReference type="Proteomes" id="UP000616346"/>
    </source>
</evidence>
<feature type="domain" description="Phosphatidic acid phosphatase type 2/haloperoxidase" evidence="2">
    <location>
        <begin position="59"/>
        <end position="157"/>
    </location>
</feature>
<dbReference type="CDD" id="cd03394">
    <property type="entry name" value="PAP2_like_5"/>
    <property type="match status" value="1"/>
</dbReference>
<comment type="caution">
    <text evidence="3">The sequence shown here is derived from an EMBL/GenBank/DDBJ whole genome shotgun (WGS) entry which is preliminary data.</text>
</comment>
<dbReference type="SUPFAM" id="SSF48317">
    <property type="entry name" value="Acid phosphatase/Vanadium-dependent haloperoxidase"/>
    <property type="match status" value="1"/>
</dbReference>
<feature type="chain" id="PRO_5047210660" evidence="1">
    <location>
        <begin position="20"/>
        <end position="185"/>
    </location>
</feature>
<proteinExistence type="predicted"/>
<accession>A0ABR8V7I1</accession>
<dbReference type="EMBL" id="JACSPQ010000001">
    <property type="protein sequence ID" value="MBD8000734.1"/>
    <property type="molecule type" value="Genomic_DNA"/>
</dbReference>
<organism evidence="3 4">
    <name type="scientific">Phocaeicola faecium</name>
    <dbReference type="NCBI Taxonomy" id="2762213"/>
    <lineage>
        <taxon>Bacteria</taxon>
        <taxon>Pseudomonadati</taxon>
        <taxon>Bacteroidota</taxon>
        <taxon>Bacteroidia</taxon>
        <taxon>Bacteroidales</taxon>
        <taxon>Bacteroidaceae</taxon>
        <taxon>Phocaeicola</taxon>
    </lineage>
</organism>
<dbReference type="RefSeq" id="WP_191709241.1">
    <property type="nucleotide sequence ID" value="NZ_JACSPQ010000001.1"/>
</dbReference>
<feature type="signal peptide" evidence="1">
    <location>
        <begin position="1"/>
        <end position="19"/>
    </location>
</feature>
<keyword evidence="4" id="KW-1185">Reference proteome</keyword>
<dbReference type="PANTHER" id="PTHR14969">
    <property type="entry name" value="SPHINGOSINE-1-PHOSPHATE PHOSPHOHYDROLASE"/>
    <property type="match status" value="1"/>
</dbReference>